<evidence type="ECO:0000313" key="1">
    <source>
        <dbReference type="EMBL" id="CCI49745.1"/>
    </source>
</evidence>
<comment type="caution">
    <text evidence="1">The sequence shown here is derived from an EMBL/GenBank/DDBJ whole genome shotgun (WGS) entry which is preliminary data.</text>
</comment>
<dbReference type="AlphaFoldDB" id="A0A024GSH5"/>
<dbReference type="InParanoid" id="A0A024GSH5"/>
<protein>
    <submittedName>
        <fullName evidence="1">Uncharacterized protein</fullName>
    </submittedName>
</protein>
<keyword evidence="2" id="KW-1185">Reference proteome</keyword>
<gene>
    <name evidence="1" type="ORF">BN9_111550</name>
</gene>
<name>A0A024GSH5_9STRA</name>
<evidence type="ECO:0000313" key="2">
    <source>
        <dbReference type="Proteomes" id="UP000053237"/>
    </source>
</evidence>
<accession>A0A024GSH5</accession>
<proteinExistence type="predicted"/>
<dbReference type="Proteomes" id="UP000053237">
    <property type="component" value="Unassembled WGS sequence"/>
</dbReference>
<dbReference type="EMBL" id="CAIX01000337">
    <property type="protein sequence ID" value="CCI49745.1"/>
    <property type="molecule type" value="Genomic_DNA"/>
</dbReference>
<reference evidence="1 2" key="1">
    <citation type="submission" date="2012-05" db="EMBL/GenBank/DDBJ databases">
        <title>Recombination and specialization in a pathogen metapopulation.</title>
        <authorList>
            <person name="Gardiner A."/>
            <person name="Kemen E."/>
            <person name="Schultz-Larsen T."/>
            <person name="MacLean D."/>
            <person name="Van Oosterhout C."/>
            <person name="Jones J.D.G."/>
        </authorList>
    </citation>
    <scope>NUCLEOTIDE SEQUENCE [LARGE SCALE GENOMIC DNA]</scope>
    <source>
        <strain evidence="1 2">Ac Nc2</strain>
    </source>
</reference>
<organism evidence="1 2">
    <name type="scientific">Albugo candida</name>
    <dbReference type="NCBI Taxonomy" id="65357"/>
    <lineage>
        <taxon>Eukaryota</taxon>
        <taxon>Sar</taxon>
        <taxon>Stramenopiles</taxon>
        <taxon>Oomycota</taxon>
        <taxon>Peronosporomycetes</taxon>
        <taxon>Albuginales</taxon>
        <taxon>Albuginaceae</taxon>
        <taxon>Albugo</taxon>
    </lineage>
</organism>
<sequence>MSFCGSWIGNWSLKFSDLIGELSTCSIMKNKHTHDQKEFCKAAVRSSVCQVDDRMIQSLHPPRSAPEKKACLKEWSTLSLTFVYNPIDIDLDTASRETE</sequence>